<accession>A0A4Y4E1X5</accession>
<dbReference type="InterPro" id="IPR002477">
    <property type="entry name" value="Peptidoglycan-bd-like"/>
</dbReference>
<evidence type="ECO:0000313" key="4">
    <source>
        <dbReference type="Proteomes" id="UP000316659"/>
    </source>
</evidence>
<dbReference type="InterPro" id="IPR036365">
    <property type="entry name" value="PGBD-like_sf"/>
</dbReference>
<dbReference type="EMBL" id="BJNZ01000003">
    <property type="protein sequence ID" value="GED08651.1"/>
    <property type="molecule type" value="Genomic_DNA"/>
</dbReference>
<comment type="caution">
    <text evidence="3">The sequence shown here is derived from an EMBL/GenBank/DDBJ whole genome shotgun (WGS) entry which is preliminary data.</text>
</comment>
<keyword evidence="1" id="KW-0732">Signal</keyword>
<dbReference type="Pfam" id="PF01471">
    <property type="entry name" value="PG_binding_1"/>
    <property type="match status" value="1"/>
</dbReference>
<gene>
    <name evidence="3" type="ORF">CCE02nite_06500</name>
</gene>
<reference evidence="3 4" key="1">
    <citation type="submission" date="2019-06" db="EMBL/GenBank/DDBJ databases">
        <title>Whole genome shotgun sequence of Cellulosimicrobium cellulans NBRC 15516.</title>
        <authorList>
            <person name="Hosoyama A."/>
            <person name="Uohara A."/>
            <person name="Ohji S."/>
            <person name="Ichikawa N."/>
        </authorList>
    </citation>
    <scope>NUCLEOTIDE SEQUENCE [LARGE SCALE GENOMIC DNA]</scope>
    <source>
        <strain evidence="3 4">NBRC 15516</strain>
    </source>
</reference>
<feature type="chain" id="PRO_5021391637" evidence="1">
    <location>
        <begin position="31"/>
        <end position="137"/>
    </location>
</feature>
<organism evidence="3 4">
    <name type="scientific">Cellulosimicrobium cellulans</name>
    <name type="common">Arthrobacter luteus</name>
    <dbReference type="NCBI Taxonomy" id="1710"/>
    <lineage>
        <taxon>Bacteria</taxon>
        <taxon>Bacillati</taxon>
        <taxon>Actinomycetota</taxon>
        <taxon>Actinomycetes</taxon>
        <taxon>Micrococcales</taxon>
        <taxon>Promicromonosporaceae</taxon>
        <taxon>Cellulosimicrobium</taxon>
    </lineage>
</organism>
<dbReference type="RefSeq" id="WP_371861895.1">
    <property type="nucleotide sequence ID" value="NZ_BJNZ01000003.1"/>
</dbReference>
<evidence type="ECO:0000256" key="1">
    <source>
        <dbReference type="SAM" id="SignalP"/>
    </source>
</evidence>
<name>A0A4Y4E1X5_CELCE</name>
<dbReference type="AlphaFoldDB" id="A0A4Y4E1X5"/>
<feature type="domain" description="Peptidoglycan binding-like" evidence="2">
    <location>
        <begin position="64"/>
        <end position="120"/>
    </location>
</feature>
<sequence>MGIVRRLLAVTITAGLLVSGGVLTAASASAAYPTCNTIGIRNGIATPYASAAGTYTCNLRYGNTGAGVRALQDSLNECHGFNLALDGSFGPATRAAVLKFQQDRGLIADAVYGPQTRNAIKWVLWSNGTPRPSCHSY</sequence>
<dbReference type="Gene3D" id="1.10.101.10">
    <property type="entry name" value="PGBD-like superfamily/PGBD"/>
    <property type="match status" value="1"/>
</dbReference>
<dbReference type="SUPFAM" id="SSF47090">
    <property type="entry name" value="PGBD-like"/>
    <property type="match status" value="1"/>
</dbReference>
<dbReference type="Proteomes" id="UP000316659">
    <property type="component" value="Unassembled WGS sequence"/>
</dbReference>
<proteinExistence type="predicted"/>
<feature type="signal peptide" evidence="1">
    <location>
        <begin position="1"/>
        <end position="30"/>
    </location>
</feature>
<evidence type="ECO:0000313" key="3">
    <source>
        <dbReference type="EMBL" id="GED08651.1"/>
    </source>
</evidence>
<protein>
    <submittedName>
        <fullName evidence="3">Peptidoglycan-binding protein</fullName>
    </submittedName>
</protein>
<dbReference type="InterPro" id="IPR036366">
    <property type="entry name" value="PGBDSf"/>
</dbReference>
<evidence type="ECO:0000259" key="2">
    <source>
        <dbReference type="Pfam" id="PF01471"/>
    </source>
</evidence>